<keyword evidence="2" id="KW-0732">Signal</keyword>
<dbReference type="Pfam" id="PF02321">
    <property type="entry name" value="OEP"/>
    <property type="match status" value="2"/>
</dbReference>
<dbReference type="Gene3D" id="1.20.1600.10">
    <property type="entry name" value="Outer membrane efflux proteins (OEP)"/>
    <property type="match status" value="1"/>
</dbReference>
<reference evidence="3 4" key="1">
    <citation type="submission" date="2023-11" db="EMBL/GenBank/DDBJ databases">
        <title>MicrobeMod: A computational toolkit for identifying prokaryotic methylation and restriction-modification with nanopore sequencing.</title>
        <authorList>
            <person name="Crits-Christoph A."/>
            <person name="Kang S.C."/>
            <person name="Lee H."/>
            <person name="Ostrov N."/>
        </authorList>
    </citation>
    <scope>NUCLEOTIDE SEQUENCE [LARGE SCALE GENOMIC DNA]</scope>
    <source>
        <strain evidence="3 4">DSMZ 16071</strain>
    </source>
</reference>
<name>A0ABZ0X6U6_9GAMM</name>
<organism evidence="3 4">
    <name type="scientific">Kangiella aquimarina</name>
    <dbReference type="NCBI Taxonomy" id="261965"/>
    <lineage>
        <taxon>Bacteria</taxon>
        <taxon>Pseudomonadati</taxon>
        <taxon>Pseudomonadota</taxon>
        <taxon>Gammaproteobacteria</taxon>
        <taxon>Kangiellales</taxon>
        <taxon>Kangiellaceae</taxon>
        <taxon>Kangiella</taxon>
    </lineage>
</organism>
<dbReference type="SUPFAM" id="SSF56954">
    <property type="entry name" value="Outer membrane efflux proteins (OEP)"/>
    <property type="match status" value="1"/>
</dbReference>
<evidence type="ECO:0000313" key="3">
    <source>
        <dbReference type="EMBL" id="WQG85977.1"/>
    </source>
</evidence>
<dbReference type="EMBL" id="CP140158">
    <property type="protein sequence ID" value="WQG85977.1"/>
    <property type="molecule type" value="Genomic_DNA"/>
</dbReference>
<protein>
    <submittedName>
        <fullName evidence="3">Efflux transporter outer membrane subunit</fullName>
    </submittedName>
</protein>
<keyword evidence="2" id="KW-1134">Transmembrane beta strand</keyword>
<evidence type="ECO:0000256" key="2">
    <source>
        <dbReference type="RuleBase" id="RU362097"/>
    </source>
</evidence>
<keyword evidence="2" id="KW-0472">Membrane</keyword>
<evidence type="ECO:0000256" key="1">
    <source>
        <dbReference type="ARBA" id="ARBA00007613"/>
    </source>
</evidence>
<sequence length="467" mass="51919">MMIKRSLTPLAALFVLSGCLSMAPDNERPELPVADNLSISEQQSQAAEQVVLREWQSFFTDDNAKALINQALEHNRDLRIATARVAEVKGRYQIQWEEFVPGFRGEVSQTRGRDLSTFTGGSVMFNRYDASVGLVSYELDLFGRIRSLSDAALNQFYATEQAQRFVKISVIAETANAYYSWLSAKENLNLAQQTFDSRQESLDLIQKRKDNGIASDLDLAQAQAALAQVSARKSQLERLYAVSKTNLELLIGTPLSQVSLSDKHQMPEMMSLELPDNISSNVLLNRPDVLAAEHQLYAANGNIGAARAAYFPSLRLTGDFGFASTEFDNLFDGDSETWTFMPSISVPIFGNALNAQLDVAKAQKEQMVASYEQTIQQAFAEVYQLMVNRKSYEDELNANLDLVKAQKRRLYLAEAKYKAGLASYLEVLSAQQDLFAAEQAKLESERARLANTVTLYKALGGGDSAYQ</sequence>
<keyword evidence="2" id="KW-0812">Transmembrane</keyword>
<accession>A0ABZ0X6U6</accession>
<dbReference type="PANTHER" id="PTHR30203:SF33">
    <property type="entry name" value="BLR4455 PROTEIN"/>
    <property type="match status" value="1"/>
</dbReference>
<gene>
    <name evidence="3" type="ORF">SR900_03595</name>
</gene>
<dbReference type="NCBIfam" id="TIGR01845">
    <property type="entry name" value="outer_NodT"/>
    <property type="match status" value="1"/>
</dbReference>
<evidence type="ECO:0000313" key="4">
    <source>
        <dbReference type="Proteomes" id="UP001324185"/>
    </source>
</evidence>
<dbReference type="RefSeq" id="WP_228127057.1">
    <property type="nucleotide sequence ID" value="NZ_CP140158.1"/>
</dbReference>
<dbReference type="Gene3D" id="2.20.200.10">
    <property type="entry name" value="Outer membrane efflux proteins (OEP)"/>
    <property type="match status" value="1"/>
</dbReference>
<feature type="signal peptide" evidence="2">
    <location>
        <begin position="1"/>
        <end position="23"/>
    </location>
</feature>
<dbReference type="InterPro" id="IPR003423">
    <property type="entry name" value="OMP_efflux"/>
</dbReference>
<comment type="subcellular location">
    <subcellularLocation>
        <location evidence="2">Cell outer membrane</location>
        <topology evidence="2">Lipid-anchor</topology>
    </subcellularLocation>
</comment>
<feature type="chain" id="PRO_5045010548" evidence="2">
    <location>
        <begin position="24"/>
        <end position="467"/>
    </location>
</feature>
<keyword evidence="2" id="KW-0449">Lipoprotein</keyword>
<dbReference type="Proteomes" id="UP001324185">
    <property type="component" value="Chromosome"/>
</dbReference>
<dbReference type="PROSITE" id="PS51257">
    <property type="entry name" value="PROKAR_LIPOPROTEIN"/>
    <property type="match status" value="1"/>
</dbReference>
<dbReference type="PANTHER" id="PTHR30203">
    <property type="entry name" value="OUTER MEMBRANE CATION EFFLUX PROTEIN"/>
    <property type="match status" value="1"/>
</dbReference>
<comment type="similarity">
    <text evidence="1 2">Belongs to the outer membrane factor (OMF) (TC 1.B.17) family.</text>
</comment>
<keyword evidence="4" id="KW-1185">Reference proteome</keyword>
<dbReference type="InterPro" id="IPR010131">
    <property type="entry name" value="MdtP/NodT-like"/>
</dbReference>
<proteinExistence type="inferred from homology"/>
<keyword evidence="2" id="KW-0564">Palmitate</keyword>